<keyword evidence="3" id="KW-1185">Reference proteome</keyword>
<proteinExistence type="predicted"/>
<dbReference type="Proteomes" id="UP001231124">
    <property type="component" value="Unassembled WGS sequence"/>
</dbReference>
<feature type="signal peptide" evidence="1">
    <location>
        <begin position="1"/>
        <end position="25"/>
    </location>
</feature>
<evidence type="ECO:0000313" key="2">
    <source>
        <dbReference type="EMBL" id="MDQ0449006.1"/>
    </source>
</evidence>
<protein>
    <submittedName>
        <fullName evidence="2">Uncharacterized protein</fullName>
    </submittedName>
</protein>
<dbReference type="EMBL" id="JAUSVP010000012">
    <property type="protein sequence ID" value="MDQ0449006.1"/>
    <property type="molecule type" value="Genomic_DNA"/>
</dbReference>
<dbReference type="RefSeq" id="WP_238203579.1">
    <property type="nucleotide sequence ID" value="NZ_BPQE01000015.1"/>
</dbReference>
<accession>A0ABU0I5Q7</accession>
<comment type="caution">
    <text evidence="2">The sequence shown here is derived from an EMBL/GenBank/DDBJ whole genome shotgun (WGS) entry which is preliminary data.</text>
</comment>
<organism evidence="2 3">
    <name type="scientific">Methylobacterium aerolatum</name>
    <dbReference type="NCBI Taxonomy" id="418708"/>
    <lineage>
        <taxon>Bacteria</taxon>
        <taxon>Pseudomonadati</taxon>
        <taxon>Pseudomonadota</taxon>
        <taxon>Alphaproteobacteria</taxon>
        <taxon>Hyphomicrobiales</taxon>
        <taxon>Methylobacteriaceae</taxon>
        <taxon>Methylobacterium</taxon>
    </lineage>
</organism>
<name>A0ABU0I5Q7_9HYPH</name>
<sequence length="186" mass="19651">MSAPVSTLFLAAALGGTLLAGPASAGGCYGRECYRYAVSPPVYAVEQENVLVSPPRTVYQTVPPVYDTVSEQVLVAPGGRVWQTRPGPNGELIGCWIETPPRYAVRQRTVLVRPAETVPVTLAPQYATVSHRVRVAPARAGWVPLRAGYARPRDASLLDWLGMTGGGAADVGVGLGLARGSIYDGY</sequence>
<feature type="chain" id="PRO_5046784854" evidence="1">
    <location>
        <begin position="26"/>
        <end position="186"/>
    </location>
</feature>
<evidence type="ECO:0000313" key="3">
    <source>
        <dbReference type="Proteomes" id="UP001231124"/>
    </source>
</evidence>
<reference evidence="2 3" key="1">
    <citation type="submission" date="2023-07" db="EMBL/GenBank/DDBJ databases">
        <title>Genomic Encyclopedia of Type Strains, Phase IV (KMG-IV): sequencing the most valuable type-strain genomes for metagenomic binning, comparative biology and taxonomic classification.</title>
        <authorList>
            <person name="Goeker M."/>
        </authorList>
    </citation>
    <scope>NUCLEOTIDE SEQUENCE [LARGE SCALE GENOMIC DNA]</scope>
    <source>
        <strain evidence="2 3">DSM 19013</strain>
    </source>
</reference>
<evidence type="ECO:0000256" key="1">
    <source>
        <dbReference type="SAM" id="SignalP"/>
    </source>
</evidence>
<keyword evidence="1" id="KW-0732">Signal</keyword>
<gene>
    <name evidence="2" type="ORF">QO012_003521</name>
</gene>